<evidence type="ECO:0000313" key="2">
    <source>
        <dbReference type="Proteomes" id="UP001529510"/>
    </source>
</evidence>
<accession>A0ABD0NKF8</accession>
<feature type="non-terminal residue" evidence="1">
    <location>
        <position position="1"/>
    </location>
</feature>
<evidence type="ECO:0000313" key="1">
    <source>
        <dbReference type="EMBL" id="KAL0161865.1"/>
    </source>
</evidence>
<reference evidence="1 2" key="1">
    <citation type="submission" date="2024-05" db="EMBL/GenBank/DDBJ databases">
        <title>Genome sequencing and assembly of Indian major carp, Cirrhinus mrigala (Hamilton, 1822).</title>
        <authorList>
            <person name="Mohindra V."/>
            <person name="Chowdhury L.M."/>
            <person name="Lal K."/>
            <person name="Jena J.K."/>
        </authorList>
    </citation>
    <scope>NUCLEOTIDE SEQUENCE [LARGE SCALE GENOMIC DNA]</scope>
    <source>
        <strain evidence="1">CM1030</strain>
        <tissue evidence="1">Blood</tissue>
    </source>
</reference>
<keyword evidence="2" id="KW-1185">Reference proteome</keyword>
<comment type="caution">
    <text evidence="1">The sequence shown here is derived from an EMBL/GenBank/DDBJ whole genome shotgun (WGS) entry which is preliminary data.</text>
</comment>
<dbReference type="AlphaFoldDB" id="A0ABD0NKF8"/>
<organism evidence="1 2">
    <name type="scientific">Cirrhinus mrigala</name>
    <name type="common">Mrigala</name>
    <dbReference type="NCBI Taxonomy" id="683832"/>
    <lineage>
        <taxon>Eukaryota</taxon>
        <taxon>Metazoa</taxon>
        <taxon>Chordata</taxon>
        <taxon>Craniata</taxon>
        <taxon>Vertebrata</taxon>
        <taxon>Euteleostomi</taxon>
        <taxon>Actinopterygii</taxon>
        <taxon>Neopterygii</taxon>
        <taxon>Teleostei</taxon>
        <taxon>Ostariophysi</taxon>
        <taxon>Cypriniformes</taxon>
        <taxon>Cyprinidae</taxon>
        <taxon>Labeoninae</taxon>
        <taxon>Labeonini</taxon>
        <taxon>Cirrhinus</taxon>
    </lineage>
</organism>
<name>A0ABD0NKF8_CIRMR</name>
<dbReference type="EMBL" id="JAMKFB020000021">
    <property type="protein sequence ID" value="KAL0161865.1"/>
    <property type="molecule type" value="Genomic_DNA"/>
</dbReference>
<gene>
    <name evidence="1" type="ORF">M9458_041261</name>
</gene>
<sequence>VSMPLLMTQAPMSAIPPLFPSLSFAPGAVHSASMPPLAVPAATFPLPQTHFPLSLALATPLPVPPNALALEPPPVPNSIRTQILTGADVDLFSLLSPISPSPADHQINCGEFSVTLKNSAHNPSRILSFAEFTIAFTRYTEVICAAFPHRRRELSDYRELALSYGGSHFYTYHKLFAAKRTIRVAQWNQCPYWGALDTELHSRVFLGCRNISCAVCRSFFHPTISCPFINPSIPPCPEPSQ</sequence>
<proteinExistence type="predicted"/>
<protein>
    <submittedName>
        <fullName evidence="1">Uncharacterized protein</fullName>
    </submittedName>
</protein>
<dbReference type="Proteomes" id="UP001529510">
    <property type="component" value="Unassembled WGS sequence"/>
</dbReference>
<feature type="non-terminal residue" evidence="1">
    <location>
        <position position="241"/>
    </location>
</feature>